<reference evidence="2" key="1">
    <citation type="submission" date="2024-07" db="EMBL/GenBank/DDBJ databases">
        <title>Two chromosome-level genome assemblies of Korean endemic species Abeliophyllum distichum and Forsythia ovata (Oleaceae).</title>
        <authorList>
            <person name="Jang H."/>
        </authorList>
    </citation>
    <scope>NUCLEOTIDE SEQUENCE [LARGE SCALE GENOMIC DNA]</scope>
</reference>
<evidence type="ECO:0000313" key="2">
    <source>
        <dbReference type="Proteomes" id="UP001604277"/>
    </source>
</evidence>
<dbReference type="AlphaFoldDB" id="A0ABD1W4X9"/>
<dbReference type="EMBL" id="JBFOLJ010000004">
    <property type="protein sequence ID" value="KAL2544704.1"/>
    <property type="molecule type" value="Genomic_DNA"/>
</dbReference>
<name>A0ABD1W4X9_9LAMI</name>
<gene>
    <name evidence="1" type="ORF">Fot_13937</name>
</gene>
<keyword evidence="2" id="KW-1185">Reference proteome</keyword>
<proteinExistence type="predicted"/>
<dbReference type="Proteomes" id="UP001604277">
    <property type="component" value="Unassembled WGS sequence"/>
</dbReference>
<accession>A0ABD1W4X9</accession>
<protein>
    <submittedName>
        <fullName evidence="1">F-box only protein 13</fullName>
    </submittedName>
</protein>
<sequence>MPPAMSHEFYGEKVDINCSGTGAGHQMLVCLNSAHKYSYVLCNLVTNEWIELPQCYMNGEAKELEIAHERDVLENYSNLMCTKAFYENSRKAERGRARPARLIPIPRGITT</sequence>
<organism evidence="1 2">
    <name type="scientific">Forsythia ovata</name>
    <dbReference type="NCBI Taxonomy" id="205694"/>
    <lineage>
        <taxon>Eukaryota</taxon>
        <taxon>Viridiplantae</taxon>
        <taxon>Streptophyta</taxon>
        <taxon>Embryophyta</taxon>
        <taxon>Tracheophyta</taxon>
        <taxon>Spermatophyta</taxon>
        <taxon>Magnoliopsida</taxon>
        <taxon>eudicotyledons</taxon>
        <taxon>Gunneridae</taxon>
        <taxon>Pentapetalae</taxon>
        <taxon>asterids</taxon>
        <taxon>lamiids</taxon>
        <taxon>Lamiales</taxon>
        <taxon>Oleaceae</taxon>
        <taxon>Forsythieae</taxon>
        <taxon>Forsythia</taxon>
    </lineage>
</organism>
<comment type="caution">
    <text evidence="1">The sequence shown here is derived from an EMBL/GenBank/DDBJ whole genome shotgun (WGS) entry which is preliminary data.</text>
</comment>
<evidence type="ECO:0000313" key="1">
    <source>
        <dbReference type="EMBL" id="KAL2544704.1"/>
    </source>
</evidence>